<dbReference type="EMBL" id="QXQA01000001">
    <property type="protein sequence ID" value="RIX60540.1"/>
    <property type="molecule type" value="Genomic_DNA"/>
</dbReference>
<feature type="transmembrane region" description="Helical" evidence="1">
    <location>
        <begin position="6"/>
        <end position="27"/>
    </location>
</feature>
<keyword evidence="5" id="KW-1185">Reference proteome</keyword>
<feature type="transmembrane region" description="Helical" evidence="1">
    <location>
        <begin position="98"/>
        <end position="116"/>
    </location>
</feature>
<dbReference type="PROSITE" id="PS50113">
    <property type="entry name" value="PAC"/>
    <property type="match status" value="1"/>
</dbReference>
<feature type="transmembrane region" description="Helical" evidence="1">
    <location>
        <begin position="207"/>
        <end position="226"/>
    </location>
</feature>
<evidence type="ECO:0000256" key="1">
    <source>
        <dbReference type="SAM" id="Phobius"/>
    </source>
</evidence>
<evidence type="ECO:0000313" key="5">
    <source>
        <dbReference type="Proteomes" id="UP000266482"/>
    </source>
</evidence>
<dbReference type="PANTHER" id="PTHR45138:SF9">
    <property type="entry name" value="DIGUANYLATE CYCLASE DGCM-RELATED"/>
    <property type="match status" value="1"/>
</dbReference>
<protein>
    <submittedName>
        <fullName evidence="4">Diguanylate cyclase</fullName>
    </submittedName>
</protein>
<dbReference type="OrthoDB" id="9759607at2"/>
<comment type="caution">
    <text evidence="4">The sequence shown here is derived from an EMBL/GenBank/DDBJ whole genome shotgun (WGS) entry which is preliminary data.</text>
</comment>
<dbReference type="PANTHER" id="PTHR45138">
    <property type="entry name" value="REGULATORY COMPONENTS OF SENSORY TRANSDUCTION SYSTEM"/>
    <property type="match status" value="1"/>
</dbReference>
<dbReference type="Pfam" id="PF08448">
    <property type="entry name" value="PAS_4"/>
    <property type="match status" value="1"/>
</dbReference>
<organism evidence="4 5">
    <name type="scientific">Paenibacillus nanensis</name>
    <dbReference type="NCBI Taxonomy" id="393251"/>
    <lineage>
        <taxon>Bacteria</taxon>
        <taxon>Bacillati</taxon>
        <taxon>Bacillota</taxon>
        <taxon>Bacilli</taxon>
        <taxon>Bacillales</taxon>
        <taxon>Paenibacillaceae</taxon>
        <taxon>Paenibacillus</taxon>
    </lineage>
</organism>
<dbReference type="InterPro" id="IPR035965">
    <property type="entry name" value="PAS-like_dom_sf"/>
</dbReference>
<dbReference type="AlphaFoldDB" id="A0A3A1VSQ6"/>
<dbReference type="Pfam" id="PF16927">
    <property type="entry name" value="HisKA_7TM"/>
    <property type="match status" value="1"/>
</dbReference>
<dbReference type="InterPro" id="IPR043128">
    <property type="entry name" value="Rev_trsase/Diguanyl_cyclase"/>
</dbReference>
<keyword evidence="1" id="KW-0472">Membrane</keyword>
<dbReference type="InterPro" id="IPR013656">
    <property type="entry name" value="PAS_4"/>
</dbReference>
<sequence length="521" mass="57988">MESHLTMYITLVVTSGVLSVFLCIYAFSKRKHLLAARQLALLTALQSIYIFGFAFELSSDSLDEIKRWIAVEYIGIAFTPVVGLLLVLRYIGRSLSRAATAALFVIPSITLILVATNDFHGLFYKLIYLRENTPSPMADMVIGKWYIVHGAYTFGSLLAGGVMLLRQWKKTNKAYRKHLVTLAGGQFIPMIASFLYLMGITPYGMDIVPIVLCGTSAMYLWALLSIQMLRLSPIAKESLFESMREGVLVLDQSERLTDYNGAAKKMLPELEMGMIGHSLDSVWRKLTGEDFPIQRGADGMQGHLQRGHGATRSEYEVRSSTIKRQGGEALGCLLMLIDVTEQRQLQEQLKQQAYYDALTGIMNRARFIRQSRALLQEADPIRPSASLILFDIDHFKGFNDTYGHETGDAVLLHTVSACRDQLPDNCLFARYGGEEFVVFMPASEQSEALEAANRLRSAIEAAQLETEFGSLTVTASFGVAAYRSGDTLEVLLREADSALYEAKRLGRNRVSVFHKESPAPA</sequence>
<dbReference type="InterPro" id="IPR000700">
    <property type="entry name" value="PAS-assoc_C"/>
</dbReference>
<feature type="transmembrane region" description="Helical" evidence="1">
    <location>
        <begin position="145"/>
        <end position="166"/>
    </location>
</feature>
<evidence type="ECO:0000313" key="4">
    <source>
        <dbReference type="EMBL" id="RIX60540.1"/>
    </source>
</evidence>
<dbReference type="SUPFAM" id="SSF55785">
    <property type="entry name" value="PYP-like sensor domain (PAS domain)"/>
    <property type="match status" value="1"/>
</dbReference>
<dbReference type="FunFam" id="3.30.70.270:FF:000001">
    <property type="entry name" value="Diguanylate cyclase domain protein"/>
    <property type="match status" value="1"/>
</dbReference>
<dbReference type="RefSeq" id="WP_119597916.1">
    <property type="nucleotide sequence ID" value="NZ_QXQA01000001.1"/>
</dbReference>
<dbReference type="Gene3D" id="3.30.70.270">
    <property type="match status" value="1"/>
</dbReference>
<dbReference type="InterPro" id="IPR050469">
    <property type="entry name" value="Diguanylate_Cyclase"/>
</dbReference>
<dbReference type="InterPro" id="IPR029787">
    <property type="entry name" value="Nucleotide_cyclase"/>
</dbReference>
<proteinExistence type="predicted"/>
<gene>
    <name evidence="4" type="ORF">D3P08_03000</name>
</gene>
<dbReference type="Gene3D" id="3.30.450.20">
    <property type="entry name" value="PAS domain"/>
    <property type="match status" value="1"/>
</dbReference>
<dbReference type="Proteomes" id="UP000266482">
    <property type="component" value="Unassembled WGS sequence"/>
</dbReference>
<keyword evidence="1" id="KW-1133">Transmembrane helix</keyword>
<dbReference type="InterPro" id="IPR000160">
    <property type="entry name" value="GGDEF_dom"/>
</dbReference>
<dbReference type="GO" id="GO:0052621">
    <property type="term" value="F:diguanylate cyclase activity"/>
    <property type="evidence" value="ECO:0007669"/>
    <property type="project" value="TreeGrafter"/>
</dbReference>
<dbReference type="NCBIfam" id="TIGR00254">
    <property type="entry name" value="GGDEF"/>
    <property type="match status" value="1"/>
</dbReference>
<feature type="transmembrane region" description="Helical" evidence="1">
    <location>
        <begin position="178"/>
        <end position="201"/>
    </location>
</feature>
<dbReference type="InterPro" id="IPR031621">
    <property type="entry name" value="HisKA_7TM"/>
</dbReference>
<feature type="transmembrane region" description="Helical" evidence="1">
    <location>
        <begin position="39"/>
        <end position="58"/>
    </location>
</feature>
<dbReference type="SUPFAM" id="SSF55073">
    <property type="entry name" value="Nucleotide cyclase"/>
    <property type="match status" value="1"/>
</dbReference>
<name>A0A3A1VSQ6_9BACL</name>
<dbReference type="PROSITE" id="PS50887">
    <property type="entry name" value="GGDEF"/>
    <property type="match status" value="1"/>
</dbReference>
<feature type="transmembrane region" description="Helical" evidence="1">
    <location>
        <begin position="70"/>
        <end position="91"/>
    </location>
</feature>
<accession>A0A3A1VSQ6</accession>
<feature type="domain" description="PAC" evidence="2">
    <location>
        <begin position="298"/>
        <end position="351"/>
    </location>
</feature>
<dbReference type="CDD" id="cd01949">
    <property type="entry name" value="GGDEF"/>
    <property type="match status" value="1"/>
</dbReference>
<evidence type="ECO:0000259" key="3">
    <source>
        <dbReference type="PROSITE" id="PS50887"/>
    </source>
</evidence>
<evidence type="ECO:0000259" key="2">
    <source>
        <dbReference type="PROSITE" id="PS50113"/>
    </source>
</evidence>
<dbReference type="Pfam" id="PF00990">
    <property type="entry name" value="GGDEF"/>
    <property type="match status" value="1"/>
</dbReference>
<dbReference type="SMART" id="SM00267">
    <property type="entry name" value="GGDEF"/>
    <property type="match status" value="1"/>
</dbReference>
<keyword evidence="1" id="KW-0812">Transmembrane</keyword>
<feature type="domain" description="GGDEF" evidence="3">
    <location>
        <begin position="383"/>
        <end position="515"/>
    </location>
</feature>
<reference evidence="4 5" key="1">
    <citation type="submission" date="2018-09" db="EMBL/GenBank/DDBJ databases">
        <title>Paenibacillus aracenensis nov. sp. isolated from a cave in southern Spain.</title>
        <authorList>
            <person name="Jurado V."/>
            <person name="Gutierrez-Patricio S."/>
            <person name="Gonzalez-Pimentel J.L."/>
            <person name="Miller A.Z."/>
            <person name="Laiz L."/>
            <person name="Saiz-Jimenez C."/>
        </authorList>
    </citation>
    <scope>NUCLEOTIDE SEQUENCE [LARGE SCALE GENOMIC DNA]</scope>
    <source>
        <strain evidence="4 5">DSM 22867</strain>
    </source>
</reference>